<dbReference type="Pfam" id="PF08241">
    <property type="entry name" value="Methyltransf_11"/>
    <property type="match status" value="1"/>
</dbReference>
<dbReference type="InterPro" id="IPR029063">
    <property type="entry name" value="SAM-dependent_MTases_sf"/>
</dbReference>
<accession>A0A9X3YQ16</accession>
<dbReference type="RefSeq" id="WP_263544378.1">
    <property type="nucleotide sequence ID" value="NZ_JAOVZO020000020.1"/>
</dbReference>
<name>A0A9X3YQ16_9GAMM</name>
<comment type="caution">
    <text evidence="2">The sequence shown here is derived from an EMBL/GenBank/DDBJ whole genome shotgun (WGS) entry which is preliminary data.</text>
</comment>
<keyword evidence="2" id="KW-0489">Methyltransferase</keyword>
<organism evidence="2 3">
    <name type="scientific">Tahibacter soli</name>
    <dbReference type="NCBI Taxonomy" id="2983605"/>
    <lineage>
        <taxon>Bacteria</taxon>
        <taxon>Pseudomonadati</taxon>
        <taxon>Pseudomonadota</taxon>
        <taxon>Gammaproteobacteria</taxon>
        <taxon>Lysobacterales</taxon>
        <taxon>Rhodanobacteraceae</taxon>
        <taxon>Tahibacter</taxon>
    </lineage>
</organism>
<dbReference type="Proteomes" id="UP001139971">
    <property type="component" value="Unassembled WGS sequence"/>
</dbReference>
<evidence type="ECO:0000259" key="1">
    <source>
        <dbReference type="Pfam" id="PF08241"/>
    </source>
</evidence>
<dbReference type="SUPFAM" id="SSF53335">
    <property type="entry name" value="S-adenosyl-L-methionine-dependent methyltransferases"/>
    <property type="match status" value="1"/>
</dbReference>
<dbReference type="GO" id="GO:0008757">
    <property type="term" value="F:S-adenosylmethionine-dependent methyltransferase activity"/>
    <property type="evidence" value="ECO:0007669"/>
    <property type="project" value="InterPro"/>
</dbReference>
<dbReference type="Gene3D" id="3.40.50.150">
    <property type="entry name" value="Vaccinia Virus protein VP39"/>
    <property type="match status" value="1"/>
</dbReference>
<dbReference type="InterPro" id="IPR013216">
    <property type="entry name" value="Methyltransf_11"/>
</dbReference>
<dbReference type="GO" id="GO:0032259">
    <property type="term" value="P:methylation"/>
    <property type="evidence" value="ECO:0007669"/>
    <property type="project" value="UniProtKB-KW"/>
</dbReference>
<feature type="domain" description="Methyltransferase type 11" evidence="1">
    <location>
        <begin position="74"/>
        <end position="120"/>
    </location>
</feature>
<reference evidence="2" key="1">
    <citation type="submission" date="2023-02" db="EMBL/GenBank/DDBJ databases">
        <title>Tahibacter soli sp. nov. isolated from soil.</title>
        <authorList>
            <person name="Baek J.H."/>
            <person name="Lee J.K."/>
            <person name="Choi D.G."/>
            <person name="Jeon C.O."/>
        </authorList>
    </citation>
    <scope>NUCLEOTIDE SEQUENCE</scope>
    <source>
        <strain evidence="2">BL</strain>
    </source>
</reference>
<keyword evidence="2" id="KW-0808">Transferase</keyword>
<evidence type="ECO:0000313" key="3">
    <source>
        <dbReference type="Proteomes" id="UP001139971"/>
    </source>
</evidence>
<protein>
    <submittedName>
        <fullName evidence="2">Class I SAM-dependent methyltransferase</fullName>
    </submittedName>
</protein>
<gene>
    <name evidence="2" type="ORF">OD750_022780</name>
</gene>
<proteinExistence type="predicted"/>
<evidence type="ECO:0000313" key="2">
    <source>
        <dbReference type="EMBL" id="MDC8015370.1"/>
    </source>
</evidence>
<keyword evidence="3" id="KW-1185">Reference proteome</keyword>
<dbReference type="AlphaFoldDB" id="A0A9X3YQ16"/>
<dbReference type="EMBL" id="JAOVZO020000020">
    <property type="protein sequence ID" value="MDC8015370.1"/>
    <property type="molecule type" value="Genomic_DNA"/>
</dbReference>
<sequence length="236" mass="25149">MSNNAPNLFAADAVRRLLGDELRSLAPELAGVFGRQGLVVRAHAAAPEAPSAPMLGGLVRLHVAAPSRLAGDVDCEPSSLPFVDASFRLVLAQHAAEAVAEPEAFRSEIARVVEPGGILMVLGFQPFGAWRPWIAWQQFRGAAALKSDPAWIWREALADAGVDTYACRRLGPLWPRVDASGRVPPPLVKKALAPLRPSWLLLARKRSLGPTLIARKAAQRARAVGALASGTQRTSA</sequence>